<reference evidence="1 2" key="1">
    <citation type="submission" date="2016-09" db="EMBL/GenBank/DDBJ databases">
        <title>Genome-resolved meta-omics ties microbial dynamics to process performance in biotechnology for thiocyanate degradation.</title>
        <authorList>
            <person name="Kantor R.S."/>
            <person name="Huddy R.J."/>
            <person name="Iyer R."/>
            <person name="Thomas B.C."/>
            <person name="Brown C.T."/>
            <person name="Anantharaman K."/>
            <person name="Tringe S."/>
            <person name="Hettich R.L."/>
            <person name="Harrison S.T."/>
            <person name="Banfield J.F."/>
        </authorList>
    </citation>
    <scope>NUCLEOTIDE SEQUENCE [LARGE SCALE GENOMIC DNA]</scope>
    <source>
        <strain evidence="1">59-99</strain>
    </source>
</reference>
<sequence length="148" mass="16354">MYFIQPPPGVQWDAPYSYVKRATISAPGQKATLTINVDSDQGVWIRRHRITAFYVMGGNLARMVPTTVAQDRLEVSVRRGNGVLNMDNPMDVHDWNDIPDDFLFPGWTLPPATVLTVDVGHVFVGAANFGVPIWLTLSLSGFRIGRGA</sequence>
<protein>
    <submittedName>
        <fullName evidence="1">Uncharacterized protein</fullName>
    </submittedName>
</protein>
<organism evidence="1 2">
    <name type="scientific">Candidatus Kapaibacterium thiocyanatum</name>
    <dbReference type="NCBI Taxonomy" id="1895771"/>
    <lineage>
        <taxon>Bacteria</taxon>
        <taxon>Pseudomonadati</taxon>
        <taxon>Candidatus Kapaibacteriota</taxon>
        <taxon>Candidatus Kapaibacteriia</taxon>
        <taxon>Candidatus Kapaibacteriales</taxon>
        <taxon>Candidatus Kapaibacteriaceae</taxon>
        <taxon>Candidatus Kapaibacterium</taxon>
    </lineage>
</organism>
<dbReference type="Proteomes" id="UP000184233">
    <property type="component" value="Unassembled WGS sequence"/>
</dbReference>
<dbReference type="EMBL" id="MKVH01000021">
    <property type="protein sequence ID" value="OJX57682.1"/>
    <property type="molecule type" value="Genomic_DNA"/>
</dbReference>
<evidence type="ECO:0000313" key="1">
    <source>
        <dbReference type="EMBL" id="OJX57682.1"/>
    </source>
</evidence>
<accession>A0A1M3KYU3</accession>
<dbReference type="STRING" id="1895771.BGO89_06840"/>
<gene>
    <name evidence="1" type="ORF">BGO89_06840</name>
</gene>
<name>A0A1M3KYU3_9BACT</name>
<comment type="caution">
    <text evidence="1">The sequence shown here is derived from an EMBL/GenBank/DDBJ whole genome shotgun (WGS) entry which is preliminary data.</text>
</comment>
<dbReference type="AlphaFoldDB" id="A0A1M3KYU3"/>
<evidence type="ECO:0000313" key="2">
    <source>
        <dbReference type="Proteomes" id="UP000184233"/>
    </source>
</evidence>
<proteinExistence type="predicted"/>